<feature type="region of interest" description="Disordered" evidence="6">
    <location>
        <begin position="182"/>
        <end position="211"/>
    </location>
</feature>
<dbReference type="AlphaFoldDB" id="A0A2Z3H803"/>
<gene>
    <name evidence="9" type="ORF">C1280_31140</name>
</gene>
<feature type="transmembrane region" description="Helical" evidence="7">
    <location>
        <begin position="682"/>
        <end position="705"/>
    </location>
</feature>
<evidence type="ECO:0000256" key="6">
    <source>
        <dbReference type="SAM" id="MobiDB-lite"/>
    </source>
</evidence>
<dbReference type="PANTHER" id="PTHR30572:SF15">
    <property type="entry name" value="ABC TRANSPORTER PERMEASE"/>
    <property type="match status" value="1"/>
</dbReference>
<evidence type="ECO:0000256" key="2">
    <source>
        <dbReference type="ARBA" id="ARBA00022475"/>
    </source>
</evidence>
<protein>
    <submittedName>
        <fullName evidence="9">ABC transporter permease</fullName>
    </submittedName>
</protein>
<reference evidence="9 10" key="1">
    <citation type="submission" date="2018-01" db="EMBL/GenBank/DDBJ databases">
        <title>G. obscuriglobus.</title>
        <authorList>
            <person name="Franke J."/>
            <person name="Blomberg W."/>
            <person name="Selmecki A."/>
        </authorList>
    </citation>
    <scope>NUCLEOTIDE SEQUENCE [LARGE SCALE GENOMIC DNA]</scope>
    <source>
        <strain evidence="9 10">DSM 5831</strain>
    </source>
</reference>
<dbReference type="KEGG" id="gog:C1280_31140"/>
<evidence type="ECO:0000256" key="7">
    <source>
        <dbReference type="SAM" id="Phobius"/>
    </source>
</evidence>
<keyword evidence="2" id="KW-1003">Cell membrane</keyword>
<dbReference type="GO" id="GO:0005886">
    <property type="term" value="C:plasma membrane"/>
    <property type="evidence" value="ECO:0007669"/>
    <property type="project" value="UniProtKB-SubCell"/>
</dbReference>
<evidence type="ECO:0000313" key="9">
    <source>
        <dbReference type="EMBL" id="AWM41001.1"/>
    </source>
</evidence>
<keyword evidence="3 7" id="KW-0812">Transmembrane</keyword>
<proteinExistence type="predicted"/>
<evidence type="ECO:0000256" key="5">
    <source>
        <dbReference type="ARBA" id="ARBA00023136"/>
    </source>
</evidence>
<feature type="transmembrane region" description="Helical" evidence="7">
    <location>
        <begin position="281"/>
        <end position="301"/>
    </location>
</feature>
<feature type="transmembrane region" description="Helical" evidence="7">
    <location>
        <begin position="580"/>
        <end position="604"/>
    </location>
</feature>
<evidence type="ECO:0000313" key="10">
    <source>
        <dbReference type="Proteomes" id="UP000245802"/>
    </source>
</evidence>
<comment type="subcellular location">
    <subcellularLocation>
        <location evidence="1">Cell membrane</location>
        <topology evidence="1">Multi-pass membrane protein</topology>
    </subcellularLocation>
</comment>
<dbReference type="RefSeq" id="WP_010043656.1">
    <property type="nucleotide sequence ID" value="NZ_CP025958.1"/>
</dbReference>
<keyword evidence="5 7" id="KW-0472">Membrane</keyword>
<feature type="transmembrane region" description="Helical" evidence="7">
    <location>
        <begin position="49"/>
        <end position="77"/>
    </location>
</feature>
<keyword evidence="4 7" id="KW-1133">Transmembrane helix</keyword>
<feature type="domain" description="ABC3 transporter permease C-terminal" evidence="8">
    <location>
        <begin position="586"/>
        <end position="710"/>
    </location>
</feature>
<sequence>MTDAPATPEPTEARKGRARLAGENLSLDRGGDGFGRRLVKTLARFFRTIFSLVGTLFVIGFSLLPLSALLIALPAVAPNEAVLTDSIRPARSRLARTFRRAFALGAGFVVLIALTAFAIEVVSRLPLPAGGQMGTLAKKVLGFAVTDFVPDDPQPAELPEGKTWLTTPELLDKVRSLQQAANRQNLNPRDKKDASDKLAETEAELEERAPKSPKLQLLRNPRLAPVLGVPLWKLLPLALVEQWPFVLLVVYGTDLLLLLLIGKVPLAYNFRYLWVRRRDTALTAVAFTVVVALVVVLLAFVNGMYKLNETTGVPGNVLVMSEGSTDELFSNLARGGEIDNAMRTNLTADEKGRPIGGGKGVGVARGTFGPSGAFDRLPADAPRDLPGATYLHSYESYIVMNQAIPPKPGETPKRRFVQMRAFQDVRLGGAVHNIDLEPGGQWVSGTGVEPGSKAPDGREYLQCCIGEGAAATLGEDAGKARLAVGDTFELGDRWWKVVGLMRTRGTTYGSEVWAGIENPVVRATGKGDKYTTLVLRMADDSAASARAMAYFLNEVYDQAKLKAFSEPDYYKELTKTNEQFLTAIVMMAVIMAVGGIFGVMNTMFASIAARIKEVGVLRILGFKRWQILISFMIESLAIAFAGGLLGCLLGLFANGFEAASTLSGGQGGGKSVTLTMQVDVPILATGMLFTLVMGRLGGLVPALSAMRMEILDSLR</sequence>
<evidence type="ECO:0000256" key="1">
    <source>
        <dbReference type="ARBA" id="ARBA00004651"/>
    </source>
</evidence>
<dbReference type="PANTHER" id="PTHR30572">
    <property type="entry name" value="MEMBRANE COMPONENT OF TRANSPORTER-RELATED"/>
    <property type="match status" value="1"/>
</dbReference>
<dbReference type="EMBL" id="CP025958">
    <property type="protein sequence ID" value="AWM41001.1"/>
    <property type="molecule type" value="Genomic_DNA"/>
</dbReference>
<feature type="transmembrane region" description="Helical" evidence="7">
    <location>
        <begin position="242"/>
        <end position="261"/>
    </location>
</feature>
<feature type="compositionally biased region" description="Basic and acidic residues" evidence="6">
    <location>
        <begin position="188"/>
        <end position="210"/>
    </location>
</feature>
<dbReference type="OrthoDB" id="241967at2"/>
<keyword evidence="10" id="KW-1185">Reference proteome</keyword>
<evidence type="ECO:0000259" key="8">
    <source>
        <dbReference type="Pfam" id="PF02687"/>
    </source>
</evidence>
<evidence type="ECO:0000256" key="4">
    <source>
        <dbReference type="ARBA" id="ARBA00022989"/>
    </source>
</evidence>
<organism evidence="9 10">
    <name type="scientific">Gemmata obscuriglobus</name>
    <dbReference type="NCBI Taxonomy" id="114"/>
    <lineage>
        <taxon>Bacteria</taxon>
        <taxon>Pseudomonadati</taxon>
        <taxon>Planctomycetota</taxon>
        <taxon>Planctomycetia</taxon>
        <taxon>Gemmatales</taxon>
        <taxon>Gemmataceae</taxon>
        <taxon>Gemmata</taxon>
    </lineage>
</organism>
<dbReference type="Proteomes" id="UP000245802">
    <property type="component" value="Chromosome"/>
</dbReference>
<feature type="transmembrane region" description="Helical" evidence="7">
    <location>
        <begin position="625"/>
        <end position="653"/>
    </location>
</feature>
<dbReference type="InterPro" id="IPR050250">
    <property type="entry name" value="Macrolide_Exporter_MacB"/>
</dbReference>
<accession>A0A2Z3H803</accession>
<name>A0A2Z3H803_9BACT</name>
<dbReference type="InterPro" id="IPR003838">
    <property type="entry name" value="ABC3_permease_C"/>
</dbReference>
<feature type="transmembrane region" description="Helical" evidence="7">
    <location>
        <begin position="98"/>
        <end position="119"/>
    </location>
</feature>
<dbReference type="GO" id="GO:0022857">
    <property type="term" value="F:transmembrane transporter activity"/>
    <property type="evidence" value="ECO:0007669"/>
    <property type="project" value="TreeGrafter"/>
</dbReference>
<dbReference type="Pfam" id="PF02687">
    <property type="entry name" value="FtsX"/>
    <property type="match status" value="1"/>
</dbReference>
<evidence type="ECO:0000256" key="3">
    <source>
        <dbReference type="ARBA" id="ARBA00022692"/>
    </source>
</evidence>